<sequence>MHPDTLTGRIRFLLLQPVDALRYAHGTPAAELGGLKAAAVLLLLVNVAFALTLYHHGEALTVVPLIGTGLHLVLVYIQRVFDLFAWGMFLYPVILRRRSQGCRPGCGGLKGTCLGQQPSTLLGCSLAFGRSVPTTKGWTRFELNAVKIALFRQRLDLAKMADHLADHVIGHSHSFRVSGRASIFPWLAFMADTPKD</sequence>
<keyword evidence="1" id="KW-0812">Transmembrane</keyword>
<keyword evidence="3" id="KW-1185">Reference proteome</keyword>
<feature type="transmembrane region" description="Helical" evidence="1">
    <location>
        <begin position="37"/>
        <end position="56"/>
    </location>
</feature>
<evidence type="ECO:0000256" key="1">
    <source>
        <dbReference type="SAM" id="Phobius"/>
    </source>
</evidence>
<evidence type="ECO:0000313" key="3">
    <source>
        <dbReference type="Proteomes" id="UP001595539"/>
    </source>
</evidence>
<keyword evidence="1" id="KW-1133">Transmembrane helix</keyword>
<dbReference type="Proteomes" id="UP001595539">
    <property type="component" value="Unassembled WGS sequence"/>
</dbReference>
<organism evidence="2 3">
    <name type="scientific">Paracoccus angustae</name>
    <dbReference type="NCBI Taxonomy" id="1671480"/>
    <lineage>
        <taxon>Bacteria</taxon>
        <taxon>Pseudomonadati</taxon>
        <taxon>Pseudomonadota</taxon>
        <taxon>Alphaproteobacteria</taxon>
        <taxon>Rhodobacterales</taxon>
        <taxon>Paracoccaceae</taxon>
        <taxon>Paracoccus</taxon>
    </lineage>
</organism>
<reference evidence="3" key="1">
    <citation type="journal article" date="2019" name="Int. J. Syst. Evol. Microbiol.">
        <title>The Global Catalogue of Microorganisms (GCM) 10K type strain sequencing project: providing services to taxonomists for standard genome sequencing and annotation.</title>
        <authorList>
            <consortium name="The Broad Institute Genomics Platform"/>
            <consortium name="The Broad Institute Genome Sequencing Center for Infectious Disease"/>
            <person name="Wu L."/>
            <person name="Ma J."/>
        </authorList>
    </citation>
    <scope>NUCLEOTIDE SEQUENCE [LARGE SCALE GENOMIC DNA]</scope>
    <source>
        <strain evidence="3">KCTC 42473</strain>
    </source>
</reference>
<gene>
    <name evidence="2" type="ORF">ACFOM8_22545</name>
</gene>
<name>A0ABV7UAN4_9RHOB</name>
<evidence type="ECO:0000313" key="2">
    <source>
        <dbReference type="EMBL" id="MFC3632182.1"/>
    </source>
</evidence>
<keyword evidence="1" id="KW-0472">Membrane</keyword>
<dbReference type="RefSeq" id="WP_377764625.1">
    <property type="nucleotide sequence ID" value="NZ_JBHRXY010000084.1"/>
</dbReference>
<protein>
    <submittedName>
        <fullName evidence="2">Uncharacterized protein</fullName>
    </submittedName>
</protein>
<proteinExistence type="predicted"/>
<dbReference type="EMBL" id="JBHRXY010000084">
    <property type="protein sequence ID" value="MFC3632182.1"/>
    <property type="molecule type" value="Genomic_DNA"/>
</dbReference>
<accession>A0ABV7UAN4</accession>
<comment type="caution">
    <text evidence="2">The sequence shown here is derived from an EMBL/GenBank/DDBJ whole genome shotgun (WGS) entry which is preliminary data.</text>
</comment>